<dbReference type="CDD" id="cd00096">
    <property type="entry name" value="Ig"/>
    <property type="match status" value="1"/>
</dbReference>
<dbReference type="EMBL" id="UYRT01000360">
    <property type="protein sequence ID" value="VDK28059.1"/>
    <property type="molecule type" value="Genomic_DNA"/>
</dbReference>
<sequence>MAPQFAEYLKQSYHIEELSSHLFKCIVYGTPTPQVRWYLNDRLITTNENVEIIAEDGIFILKIHQLDRSWNGQLVCEATNIVGTTRQRILLYIAAVETTEVSSNLAFEQQSETEALVQRTVFDSFRTTVQAVQMDETELSHISSASVTGQSPVIQLPLSSEIRVMVCFKISMKSFEAFVWTYLPGCLLLRNLRCPKWQN</sequence>
<dbReference type="InterPro" id="IPR007110">
    <property type="entry name" value="Ig-like_dom"/>
</dbReference>
<evidence type="ECO:0000313" key="3">
    <source>
        <dbReference type="Proteomes" id="UP000271098"/>
    </source>
</evidence>
<accession>A0A183CVD1</accession>
<dbReference type="OrthoDB" id="5969272at2759"/>
<dbReference type="GO" id="GO:0004672">
    <property type="term" value="F:protein kinase activity"/>
    <property type="evidence" value="ECO:0007669"/>
    <property type="project" value="TreeGrafter"/>
</dbReference>
<evidence type="ECO:0000259" key="1">
    <source>
        <dbReference type="PROSITE" id="PS50835"/>
    </source>
</evidence>
<evidence type="ECO:0000313" key="2">
    <source>
        <dbReference type="EMBL" id="VDK28059.1"/>
    </source>
</evidence>
<dbReference type="InterPro" id="IPR013098">
    <property type="entry name" value="Ig_I-set"/>
</dbReference>
<reference evidence="4" key="1">
    <citation type="submission" date="2016-06" db="UniProtKB">
        <authorList>
            <consortium name="WormBaseParasite"/>
        </authorList>
    </citation>
    <scope>IDENTIFICATION</scope>
</reference>
<dbReference type="InterPro" id="IPR036179">
    <property type="entry name" value="Ig-like_dom_sf"/>
</dbReference>
<dbReference type="PANTHER" id="PTHR47633:SF8">
    <property type="entry name" value="SPEG NEIGHBOR PROTEIN"/>
    <property type="match status" value="1"/>
</dbReference>
<name>A0A183CVD1_9BILA</name>
<gene>
    <name evidence="2" type="ORF">GPUH_LOCUS422</name>
</gene>
<organism evidence="4">
    <name type="scientific">Gongylonema pulchrum</name>
    <dbReference type="NCBI Taxonomy" id="637853"/>
    <lineage>
        <taxon>Eukaryota</taxon>
        <taxon>Metazoa</taxon>
        <taxon>Ecdysozoa</taxon>
        <taxon>Nematoda</taxon>
        <taxon>Chromadorea</taxon>
        <taxon>Rhabditida</taxon>
        <taxon>Spirurina</taxon>
        <taxon>Spiruromorpha</taxon>
        <taxon>Spiruroidea</taxon>
        <taxon>Gongylonematidae</taxon>
        <taxon>Gongylonema</taxon>
    </lineage>
</organism>
<evidence type="ECO:0000313" key="4">
    <source>
        <dbReference type="WBParaSite" id="GPUH_0000042101-mRNA-1"/>
    </source>
</evidence>
<protein>
    <submittedName>
        <fullName evidence="4">Ig-like domain-containing protein</fullName>
    </submittedName>
</protein>
<dbReference type="WBParaSite" id="GPUH_0000042101-mRNA-1">
    <property type="protein sequence ID" value="GPUH_0000042101-mRNA-1"/>
    <property type="gene ID" value="GPUH_0000042101"/>
</dbReference>
<dbReference type="Pfam" id="PF07679">
    <property type="entry name" value="I-set"/>
    <property type="match status" value="1"/>
</dbReference>
<reference evidence="2 3" key="2">
    <citation type="submission" date="2018-11" db="EMBL/GenBank/DDBJ databases">
        <authorList>
            <consortium name="Pathogen Informatics"/>
        </authorList>
    </citation>
    <scope>NUCLEOTIDE SEQUENCE [LARGE SCALE GENOMIC DNA]</scope>
</reference>
<dbReference type="Proteomes" id="UP000271098">
    <property type="component" value="Unassembled WGS sequence"/>
</dbReference>
<proteinExistence type="predicted"/>
<keyword evidence="3" id="KW-1185">Reference proteome</keyword>
<dbReference type="PANTHER" id="PTHR47633">
    <property type="entry name" value="IMMUNOGLOBULIN"/>
    <property type="match status" value="1"/>
</dbReference>
<dbReference type="PROSITE" id="PS50835">
    <property type="entry name" value="IG_LIKE"/>
    <property type="match status" value="1"/>
</dbReference>
<feature type="domain" description="Ig-like" evidence="1">
    <location>
        <begin position="3"/>
        <end position="102"/>
    </location>
</feature>
<dbReference type="InterPro" id="IPR013783">
    <property type="entry name" value="Ig-like_fold"/>
</dbReference>
<dbReference type="Gene3D" id="2.60.40.10">
    <property type="entry name" value="Immunoglobulins"/>
    <property type="match status" value="1"/>
</dbReference>
<dbReference type="AlphaFoldDB" id="A0A183CVD1"/>
<dbReference type="SUPFAM" id="SSF48726">
    <property type="entry name" value="Immunoglobulin"/>
    <property type="match status" value="1"/>
</dbReference>